<dbReference type="Proteomes" id="UP000233020">
    <property type="component" value="Unplaced"/>
</dbReference>
<evidence type="ECO:0000313" key="1">
    <source>
        <dbReference type="Ensembl" id="ENSANAP00000022943.1"/>
    </source>
</evidence>
<evidence type="ECO:0000313" key="2">
    <source>
        <dbReference type="Proteomes" id="UP000233020"/>
    </source>
</evidence>
<reference evidence="1" key="2">
    <citation type="submission" date="2025-09" db="UniProtKB">
        <authorList>
            <consortium name="Ensembl"/>
        </authorList>
    </citation>
    <scope>IDENTIFICATION</scope>
</reference>
<dbReference type="AlphaFoldDB" id="A0A2K5DPS0"/>
<dbReference type="GeneTree" id="ENSGT00730000111085"/>
<proteinExistence type="predicted"/>
<reference evidence="1" key="1">
    <citation type="submission" date="2025-08" db="UniProtKB">
        <authorList>
            <consortium name="Ensembl"/>
        </authorList>
    </citation>
    <scope>IDENTIFICATION</scope>
</reference>
<dbReference type="Ensembl" id="ENSANAT00000040846.1">
    <property type="protein sequence ID" value="ENSANAP00000022943.1"/>
    <property type="gene ID" value="ENSANAG00000029204.1"/>
</dbReference>
<keyword evidence="2" id="KW-1185">Reference proteome</keyword>
<organism evidence="1 2">
    <name type="scientific">Aotus nancymaae</name>
    <name type="common">Ma's night monkey</name>
    <dbReference type="NCBI Taxonomy" id="37293"/>
    <lineage>
        <taxon>Eukaryota</taxon>
        <taxon>Metazoa</taxon>
        <taxon>Chordata</taxon>
        <taxon>Craniata</taxon>
        <taxon>Vertebrata</taxon>
        <taxon>Euteleostomi</taxon>
        <taxon>Mammalia</taxon>
        <taxon>Eutheria</taxon>
        <taxon>Euarchontoglires</taxon>
        <taxon>Primates</taxon>
        <taxon>Haplorrhini</taxon>
        <taxon>Platyrrhini</taxon>
        <taxon>Aotidae</taxon>
        <taxon>Aotus</taxon>
    </lineage>
</organism>
<sequence length="51" mass="6040">MANRTVQDVHSIHDTNPQYLLEIIRYWKQECFGLTAELVVEKATELRNAMY</sequence>
<protein>
    <submittedName>
        <fullName evidence="1">Uncharacterized protein</fullName>
    </submittedName>
</protein>
<name>A0A2K5DPS0_AOTNA</name>
<accession>A0A2K5DPS0</accession>